<dbReference type="Pfam" id="PF05380">
    <property type="entry name" value="Peptidase_A17"/>
    <property type="match status" value="1"/>
</dbReference>
<proteinExistence type="predicted"/>
<evidence type="ECO:0000313" key="1">
    <source>
        <dbReference type="EMBL" id="GFT98009.1"/>
    </source>
</evidence>
<evidence type="ECO:0000313" key="2">
    <source>
        <dbReference type="Proteomes" id="UP000887013"/>
    </source>
</evidence>
<reference evidence="1" key="1">
    <citation type="submission" date="2020-08" db="EMBL/GenBank/DDBJ databases">
        <title>Multicomponent nature underlies the extraordinary mechanical properties of spider dragline silk.</title>
        <authorList>
            <person name="Kono N."/>
            <person name="Nakamura H."/>
            <person name="Mori M."/>
            <person name="Yoshida Y."/>
            <person name="Ohtoshi R."/>
            <person name="Malay A.D."/>
            <person name="Moran D.A.P."/>
            <person name="Tomita M."/>
            <person name="Numata K."/>
            <person name="Arakawa K."/>
        </authorList>
    </citation>
    <scope>NUCLEOTIDE SEQUENCE</scope>
</reference>
<accession>A0A8X6Q6D5</accession>
<dbReference type="Proteomes" id="UP000887013">
    <property type="component" value="Unassembled WGS sequence"/>
</dbReference>
<dbReference type="AlphaFoldDB" id="A0A8X6Q6D5"/>
<dbReference type="EMBL" id="BMAW01026593">
    <property type="protein sequence ID" value="GFT98009.1"/>
    <property type="molecule type" value="Genomic_DNA"/>
</dbReference>
<keyword evidence="2" id="KW-1185">Reference proteome</keyword>
<comment type="caution">
    <text evidence="1">The sequence shown here is derived from an EMBL/GenBank/DDBJ whole genome shotgun (WGS) entry which is preliminary data.</text>
</comment>
<dbReference type="InterPro" id="IPR008042">
    <property type="entry name" value="Retrotrans_Pao"/>
</dbReference>
<sequence length="130" mass="14950">MWDNFSNELDFISNIKVNRCILPFPDVEVIDLHGFGDASEAAFGAVFTVFNNSIFIDIPHCNNKYFKILHILSLILRFENNCKFSKEKRTGYLTRTEITEHILVSFVQAHEFSKEFNALKAIGEVNSESQ</sequence>
<protein>
    <submittedName>
        <fullName evidence="1">Uncharacterized protein</fullName>
    </submittedName>
</protein>
<name>A0A8X6Q6D5_NEPPI</name>
<organism evidence="1 2">
    <name type="scientific">Nephila pilipes</name>
    <name type="common">Giant wood spider</name>
    <name type="synonym">Nephila maculata</name>
    <dbReference type="NCBI Taxonomy" id="299642"/>
    <lineage>
        <taxon>Eukaryota</taxon>
        <taxon>Metazoa</taxon>
        <taxon>Ecdysozoa</taxon>
        <taxon>Arthropoda</taxon>
        <taxon>Chelicerata</taxon>
        <taxon>Arachnida</taxon>
        <taxon>Araneae</taxon>
        <taxon>Araneomorphae</taxon>
        <taxon>Entelegynae</taxon>
        <taxon>Araneoidea</taxon>
        <taxon>Nephilidae</taxon>
        <taxon>Nephila</taxon>
    </lineage>
</organism>
<gene>
    <name evidence="1" type="ORF">NPIL_21471</name>
</gene>